<evidence type="ECO:0000313" key="2">
    <source>
        <dbReference type="Proteomes" id="UP000194873"/>
    </source>
</evidence>
<keyword evidence="2" id="KW-1185">Reference proteome</keyword>
<name>A0A243W6H5_9BACT</name>
<reference evidence="1 2" key="1">
    <citation type="submission" date="2017-01" db="EMBL/GenBank/DDBJ databases">
        <title>A new Hymenobacter.</title>
        <authorList>
            <person name="Liang Y."/>
            <person name="Feng F."/>
        </authorList>
    </citation>
    <scope>NUCLEOTIDE SEQUENCE [LARGE SCALE GENOMIC DNA]</scope>
    <source>
        <strain evidence="1">MIMBbqt21</strain>
    </source>
</reference>
<comment type="caution">
    <text evidence="1">The sequence shown here is derived from an EMBL/GenBank/DDBJ whole genome shotgun (WGS) entry which is preliminary data.</text>
</comment>
<dbReference type="EMBL" id="MTSE01000032">
    <property type="protein sequence ID" value="OUJ69489.1"/>
    <property type="molecule type" value="Genomic_DNA"/>
</dbReference>
<organism evidence="1 2">
    <name type="scientific">Hymenobacter crusticola</name>
    <dbReference type="NCBI Taxonomy" id="1770526"/>
    <lineage>
        <taxon>Bacteria</taxon>
        <taxon>Pseudomonadati</taxon>
        <taxon>Bacteroidota</taxon>
        <taxon>Cytophagia</taxon>
        <taxon>Cytophagales</taxon>
        <taxon>Hymenobacteraceae</taxon>
        <taxon>Hymenobacter</taxon>
    </lineage>
</organism>
<accession>A0A243W6H5</accession>
<dbReference type="AlphaFoldDB" id="A0A243W6H5"/>
<gene>
    <name evidence="1" type="ORF">BXP70_26250</name>
</gene>
<dbReference type="RefSeq" id="WP_086597092.1">
    <property type="nucleotide sequence ID" value="NZ_MTSE01000032.1"/>
</dbReference>
<evidence type="ECO:0000313" key="1">
    <source>
        <dbReference type="EMBL" id="OUJ69489.1"/>
    </source>
</evidence>
<dbReference type="Proteomes" id="UP000194873">
    <property type="component" value="Unassembled WGS sequence"/>
</dbReference>
<dbReference type="OrthoDB" id="9849203at2"/>
<proteinExistence type="predicted"/>
<protein>
    <submittedName>
        <fullName evidence="1">Uncharacterized protein</fullName>
    </submittedName>
</protein>
<sequence>MKHTLLAFDTDSMPGKVRHTLMGPDYGYTHVLETTEKEMILSLPVNVVAHLTKSPAQALADTQAICQTLGIALKKCVVLEVTESLAVPAVS</sequence>